<dbReference type="InterPro" id="IPR002156">
    <property type="entry name" value="RNaseH_domain"/>
</dbReference>
<dbReference type="AlphaFoldDB" id="A0A087GFE5"/>
<dbReference type="Gene3D" id="3.30.420.10">
    <property type="entry name" value="Ribonuclease H-like superfamily/Ribonuclease H"/>
    <property type="match status" value="1"/>
</dbReference>
<evidence type="ECO:0000313" key="2">
    <source>
        <dbReference type="EMBL" id="KFK28597.1"/>
    </source>
</evidence>
<feature type="domain" description="RNase H type-1" evidence="1">
    <location>
        <begin position="3"/>
        <end position="75"/>
    </location>
</feature>
<dbReference type="EMBL" id="CM002875">
    <property type="protein sequence ID" value="KFK28597.1"/>
    <property type="molecule type" value="Genomic_DNA"/>
</dbReference>
<dbReference type="GO" id="GO:0003676">
    <property type="term" value="F:nucleic acid binding"/>
    <property type="evidence" value="ECO:0007669"/>
    <property type="project" value="InterPro"/>
</dbReference>
<gene>
    <name evidence="2" type="ordered locus">AALP_Aa7g018100</name>
</gene>
<sequence length="119" mass="13381">MKEALIQLQHRNFKNLSIISDSQQLITFVNNRGGHLEIYGILQDIFKISTEIKISAFNFIPRTCNSDSDRIAKNALFLAPAMGLPEVFISWIRCCISSASFSVCVNGELEDCQIDVLKL</sequence>
<organism evidence="2 3">
    <name type="scientific">Arabis alpina</name>
    <name type="common">Alpine rock-cress</name>
    <dbReference type="NCBI Taxonomy" id="50452"/>
    <lineage>
        <taxon>Eukaryota</taxon>
        <taxon>Viridiplantae</taxon>
        <taxon>Streptophyta</taxon>
        <taxon>Embryophyta</taxon>
        <taxon>Tracheophyta</taxon>
        <taxon>Spermatophyta</taxon>
        <taxon>Magnoliopsida</taxon>
        <taxon>eudicotyledons</taxon>
        <taxon>Gunneridae</taxon>
        <taxon>Pentapetalae</taxon>
        <taxon>rosids</taxon>
        <taxon>malvids</taxon>
        <taxon>Brassicales</taxon>
        <taxon>Brassicaceae</taxon>
        <taxon>Arabideae</taxon>
        <taxon>Arabis</taxon>
    </lineage>
</organism>
<dbReference type="InterPro" id="IPR036397">
    <property type="entry name" value="RNaseH_sf"/>
</dbReference>
<proteinExistence type="predicted"/>
<evidence type="ECO:0000259" key="1">
    <source>
        <dbReference type="Pfam" id="PF13456"/>
    </source>
</evidence>
<keyword evidence="3" id="KW-1185">Reference proteome</keyword>
<dbReference type="Proteomes" id="UP000029120">
    <property type="component" value="Chromosome 7"/>
</dbReference>
<accession>A0A087GFE5</accession>
<evidence type="ECO:0000313" key="3">
    <source>
        <dbReference type="Proteomes" id="UP000029120"/>
    </source>
</evidence>
<dbReference type="GO" id="GO:0004523">
    <property type="term" value="F:RNA-DNA hybrid ribonuclease activity"/>
    <property type="evidence" value="ECO:0007669"/>
    <property type="project" value="InterPro"/>
</dbReference>
<name>A0A087GFE5_ARAAL</name>
<dbReference type="OrthoDB" id="1113904at2759"/>
<dbReference type="Gramene" id="KFK28597">
    <property type="protein sequence ID" value="KFK28597"/>
    <property type="gene ID" value="AALP_AA7G018100"/>
</dbReference>
<protein>
    <recommendedName>
        <fullName evidence="1">RNase H type-1 domain-containing protein</fullName>
    </recommendedName>
</protein>
<reference evidence="3" key="1">
    <citation type="journal article" date="2015" name="Nat. Plants">
        <title>Genome expansion of Arabis alpina linked with retrotransposition and reduced symmetric DNA methylation.</title>
        <authorList>
            <person name="Willing E.M."/>
            <person name="Rawat V."/>
            <person name="Mandakova T."/>
            <person name="Maumus F."/>
            <person name="James G.V."/>
            <person name="Nordstroem K.J."/>
            <person name="Becker C."/>
            <person name="Warthmann N."/>
            <person name="Chica C."/>
            <person name="Szarzynska B."/>
            <person name="Zytnicki M."/>
            <person name="Albani M.C."/>
            <person name="Kiefer C."/>
            <person name="Bergonzi S."/>
            <person name="Castaings L."/>
            <person name="Mateos J.L."/>
            <person name="Berns M.C."/>
            <person name="Bujdoso N."/>
            <person name="Piofczyk T."/>
            <person name="de Lorenzo L."/>
            <person name="Barrero-Sicilia C."/>
            <person name="Mateos I."/>
            <person name="Piednoel M."/>
            <person name="Hagmann J."/>
            <person name="Chen-Min-Tao R."/>
            <person name="Iglesias-Fernandez R."/>
            <person name="Schuster S.C."/>
            <person name="Alonso-Blanco C."/>
            <person name="Roudier F."/>
            <person name="Carbonero P."/>
            <person name="Paz-Ares J."/>
            <person name="Davis S.J."/>
            <person name="Pecinka A."/>
            <person name="Quesneville H."/>
            <person name="Colot V."/>
            <person name="Lysak M.A."/>
            <person name="Weigel D."/>
            <person name="Coupland G."/>
            <person name="Schneeberger K."/>
        </authorList>
    </citation>
    <scope>NUCLEOTIDE SEQUENCE [LARGE SCALE GENOMIC DNA]</scope>
    <source>
        <strain evidence="3">cv. Pajares</strain>
    </source>
</reference>
<dbReference type="Pfam" id="PF13456">
    <property type="entry name" value="RVT_3"/>
    <property type="match status" value="1"/>
</dbReference>